<evidence type="ECO:0000256" key="6">
    <source>
        <dbReference type="ARBA" id="ARBA00022927"/>
    </source>
</evidence>
<feature type="compositionally biased region" description="Polar residues" evidence="11">
    <location>
        <begin position="1864"/>
        <end position="1893"/>
    </location>
</feature>
<dbReference type="GeneID" id="31019338"/>
<feature type="compositionally biased region" description="Polar residues" evidence="11">
    <location>
        <begin position="1846"/>
        <end position="1857"/>
    </location>
</feature>
<keyword evidence="4 10" id="KW-0256">Endoplasmic reticulum</keyword>
<feature type="compositionally biased region" description="Pro residues" evidence="11">
    <location>
        <begin position="805"/>
        <end position="817"/>
    </location>
</feature>
<feature type="domain" description="Sec16 Sec23-binding" evidence="12">
    <location>
        <begin position="1391"/>
        <end position="1692"/>
    </location>
</feature>
<feature type="compositionally biased region" description="Basic and acidic residues" evidence="11">
    <location>
        <begin position="92"/>
        <end position="110"/>
    </location>
</feature>
<feature type="compositionally biased region" description="Basic and acidic residues" evidence="11">
    <location>
        <begin position="1944"/>
        <end position="1964"/>
    </location>
</feature>
<dbReference type="FunFam" id="1.25.40.1030:FF:000008">
    <property type="entry name" value="Protein transport protein sec16"/>
    <property type="match status" value="1"/>
</dbReference>
<feature type="compositionally biased region" description="Low complexity" evidence="11">
    <location>
        <begin position="862"/>
        <end position="878"/>
    </location>
</feature>
<feature type="compositionally biased region" description="Low complexity" evidence="11">
    <location>
        <begin position="975"/>
        <end position="992"/>
    </location>
</feature>
<dbReference type="PANTHER" id="PTHR13402">
    <property type="entry name" value="RGPR-RELATED"/>
    <property type="match status" value="1"/>
</dbReference>
<feature type="compositionally biased region" description="Polar residues" evidence="11">
    <location>
        <begin position="1804"/>
        <end position="1832"/>
    </location>
</feature>
<feature type="compositionally biased region" description="Low complexity" evidence="11">
    <location>
        <begin position="767"/>
        <end position="778"/>
    </location>
</feature>
<accession>A0A1J9RM16</accession>
<keyword evidence="8 10" id="KW-0472">Membrane</keyword>
<keyword evidence="5 10" id="KW-0931">ER-Golgi transport</keyword>
<feature type="compositionally biased region" description="Basic and acidic residues" evidence="11">
    <location>
        <begin position="1063"/>
        <end position="1072"/>
    </location>
</feature>
<feature type="compositionally biased region" description="Gly residues" evidence="11">
    <location>
        <begin position="2107"/>
        <end position="2120"/>
    </location>
</feature>
<dbReference type="PANTHER" id="PTHR13402:SF6">
    <property type="entry name" value="SECRETORY 16, ISOFORM I"/>
    <property type="match status" value="1"/>
</dbReference>
<feature type="compositionally biased region" description="Low complexity" evidence="11">
    <location>
        <begin position="596"/>
        <end position="608"/>
    </location>
</feature>
<feature type="compositionally biased region" description="Basic and acidic residues" evidence="11">
    <location>
        <begin position="278"/>
        <end position="291"/>
    </location>
</feature>
<feature type="region of interest" description="Disordered" evidence="11">
    <location>
        <begin position="2024"/>
        <end position="2166"/>
    </location>
</feature>
<comment type="similarity">
    <text evidence="2 10">Belongs to the SEC16 family.</text>
</comment>
<feature type="compositionally biased region" description="Low complexity" evidence="11">
    <location>
        <begin position="835"/>
        <end position="854"/>
    </location>
</feature>
<dbReference type="InterPro" id="IPR024298">
    <property type="entry name" value="Sec16_Sec23-bd"/>
</dbReference>
<feature type="compositionally biased region" description="Basic and acidic residues" evidence="11">
    <location>
        <begin position="1915"/>
        <end position="1925"/>
    </location>
</feature>
<dbReference type="Pfam" id="PF12932">
    <property type="entry name" value="Sec16"/>
    <property type="match status" value="1"/>
</dbReference>
<dbReference type="Proteomes" id="UP000183809">
    <property type="component" value="Unassembled WGS sequence"/>
</dbReference>
<feature type="compositionally biased region" description="Polar residues" evidence="11">
    <location>
        <begin position="179"/>
        <end position="189"/>
    </location>
</feature>
<proteinExistence type="inferred from homology"/>
<feature type="compositionally biased region" description="Low complexity" evidence="11">
    <location>
        <begin position="1164"/>
        <end position="1176"/>
    </location>
</feature>
<feature type="compositionally biased region" description="Low complexity" evidence="11">
    <location>
        <begin position="885"/>
        <end position="895"/>
    </location>
</feature>
<dbReference type="GO" id="GO:0015031">
    <property type="term" value="P:protein transport"/>
    <property type="evidence" value="ECO:0007669"/>
    <property type="project" value="UniProtKB-KW"/>
</dbReference>
<feature type="compositionally biased region" description="Low complexity" evidence="11">
    <location>
        <begin position="1030"/>
        <end position="1045"/>
    </location>
</feature>
<dbReference type="CDD" id="cd09233">
    <property type="entry name" value="ACE1-Sec16-like"/>
    <property type="match status" value="1"/>
</dbReference>
<feature type="region of interest" description="Disordered" evidence="11">
    <location>
        <begin position="1692"/>
        <end position="2005"/>
    </location>
</feature>
<feature type="compositionally biased region" description="Polar residues" evidence="11">
    <location>
        <begin position="37"/>
        <end position="52"/>
    </location>
</feature>
<feature type="compositionally biased region" description="Basic and acidic residues" evidence="11">
    <location>
        <begin position="67"/>
        <end position="84"/>
    </location>
</feature>
<dbReference type="GO" id="GO:0016192">
    <property type="term" value="P:vesicle-mediated transport"/>
    <property type="evidence" value="ECO:0007669"/>
    <property type="project" value="UniProtKB-KW"/>
</dbReference>
<protein>
    <recommendedName>
        <fullName evidence="10">Protein transport protein sec16</fullName>
    </recommendedName>
</protein>
<feature type="compositionally biased region" description="Basic and acidic residues" evidence="11">
    <location>
        <begin position="1783"/>
        <end position="1794"/>
    </location>
</feature>
<evidence type="ECO:0000256" key="10">
    <source>
        <dbReference type="RuleBase" id="RU364101"/>
    </source>
</evidence>
<dbReference type="GO" id="GO:0012507">
    <property type="term" value="C:ER to Golgi transport vesicle membrane"/>
    <property type="evidence" value="ECO:0007669"/>
    <property type="project" value="TreeGrafter"/>
</dbReference>
<keyword evidence="7 10" id="KW-0072">Autophagy</keyword>
<feature type="compositionally biased region" description="Low complexity" evidence="11">
    <location>
        <begin position="1894"/>
        <end position="1904"/>
    </location>
</feature>
<evidence type="ECO:0000256" key="4">
    <source>
        <dbReference type="ARBA" id="ARBA00022824"/>
    </source>
</evidence>
<feature type="domain" description="Sec16 central conserved" evidence="13">
    <location>
        <begin position="1216"/>
        <end position="1335"/>
    </location>
</feature>
<feature type="compositionally biased region" description="Basic and acidic residues" evidence="11">
    <location>
        <begin position="537"/>
        <end position="549"/>
    </location>
</feature>
<feature type="compositionally biased region" description="Low complexity" evidence="11">
    <location>
        <begin position="615"/>
        <end position="633"/>
    </location>
</feature>
<dbReference type="EMBL" id="MNUE01000078">
    <property type="protein sequence ID" value="OJD29551.1"/>
    <property type="molecule type" value="Genomic_DNA"/>
</dbReference>
<reference evidence="14 15" key="1">
    <citation type="submission" date="2016-10" db="EMBL/GenBank/DDBJ databases">
        <title>Proteomics and genomics reveal pathogen-plant mechanisms compatible with a hemibiotrophic lifestyle of Diplodia corticola.</title>
        <authorList>
            <person name="Fernandes I."/>
            <person name="De Jonge R."/>
            <person name="Van De Peer Y."/>
            <person name="Devreese B."/>
            <person name="Alves A."/>
            <person name="Esteves A.C."/>
        </authorList>
    </citation>
    <scope>NUCLEOTIDE SEQUENCE [LARGE SCALE GENOMIC DNA]</scope>
    <source>
        <strain evidence="14 15">CBS 112549</strain>
    </source>
</reference>
<evidence type="ECO:0000256" key="7">
    <source>
        <dbReference type="ARBA" id="ARBA00023006"/>
    </source>
</evidence>
<dbReference type="Gene3D" id="1.25.40.1030">
    <property type="match status" value="1"/>
</dbReference>
<feature type="compositionally biased region" description="Low complexity" evidence="11">
    <location>
        <begin position="1734"/>
        <end position="1748"/>
    </location>
</feature>
<comment type="caution">
    <text evidence="14">The sequence shown here is derived from an EMBL/GenBank/DDBJ whole genome shotgun (WGS) entry which is preliminary data.</text>
</comment>
<sequence length="2166" mass="227464">MHASPAASPPEKAPSDDQSASWNPALRPDSAHAPAPLSTTTHDNTEIDSSAQMADVDAPFDSPPPRTSEDRHPLNDDERPRFVFDEEEDEFDAWHNDDDGHLDLGHDDAGARTPLATERSATPQPPAPSASVAEPHESHDPYDTESNVAEATAVPPIEQTPSASEPTIETAPVEHPASPQETAIESTPIEQSAPELEPAAEPAPAEQAEHTEQTEQTEPETAPTIDPTSSEQTAAEAELAPTPAEEAQPTPTIEHEQPDIETIDTEALHETNPPAETPAEHSQEQNYEHQGETTTLEEAVQESAQVPLANDAGTPALEWGASDSAFDLGSSEPAAAAETPQEPAPEFVNEHTAEAEPEPEHAANVDWGDVEDDAFDLGGQESAQPADAPQVEQDSSSHQVPTAVDLDWGTAADDDFSFGAQQTTAHEEPQSFPEPQPAPQTEAELDITHPQQPLSEEPNAAATLDWGEAANADFDLETTTAAPVQEAPAVESKAEAAPPAEQPSGGPDLDWGTSADDDFGFSAVTQENHTSQPTELTEPKNEGTDKNEEADLSAMWAEALADDDLLDEPSATEPSATEPSVDPSAFFLDDDEGFLDDTLPAQNGTAAAPTPPAPANKYAPAAAQAPLPAAPKNPYAPQGLQTTNASQPVPAPVQTSPYAALSQPYQQPQRPAMSSSAQSFAAKGKGGYSSPYDLPDDLAKQPPRKKIVHAPTIPAPQSRAPPPTSSGMYSNASSPSLPPPTSTFPPSPMPVQSPMTPSGGFPGHPASKTPSLSSKPSTGDFFEDLPIVAKPRPAGRYTPQIKGPTPSPPPMAGPPPRQSSQTYGPPPIVPPPVGAQPQMPGSQSSQASQAYAPSVVPPPAGAQPQRPGSQPPHASQAYAPPPQPQRSSSHTYAPPVAAPAPPQRSSSHTYAPPAVAQLQEPQRLNPFPDLPPTSQPVQGLGVTSAPPAAASRYSPAPPAAAAATSRYSPAPPAAPASSRYSPASPAVPSPASHNRYSAELAGPPKGPALPFAPRTSSPLAYHSTPDHGIPRPSSSGSRRASLQPSVASGDEPLGGHGRSSLELVREIPENEQKPATPPPPRSIPGSAVASPARRTTANYTPQYQQIVSPPGQSGVAPPRRAQSQSPGATMKGPLLSMAPIERPASTNGVTPPSANASPYTPFAAAAPTSQPAAVPTSEPASMLPQQRPRRPTLSELSYVKPTDETVNDPLERWKGAPIFKWGIGGTILTSFPQKITRYGTGSVMPLIKCTPGEVQLQKAKEICPLWDPIAKFPGPLKTKSQKKQALSWLHQSIETMEKDYQSKIFNGELPAEARIRFEEKILLWKVLEVFVEHDGHLEGSDVINQAVQKILANGQDEEPQLSSPVDIMGSSATTGSVNTAEPIDPKSVEQLRAHLLKGNREKAVWDAADKRLWGHAMLIASTMNKDIWKQVAQEFVRQEVRKVAGDNQSLAALYEVFAGNWEESIDELVPASARAGFQMVSKTDRSGANTNVFAGLDRWRETLVLVVNNRSDGDPQALLTLGKLLAGYGRVEAAHICYLFARSAVILGGADDLSAHVVLIGADQVNQRSDIGRDIEPILLTEIFEYAVSLSAPTAPPAIPHLQAYKLAHAFALSEYGYRTEAQAYCDAITTAMKSTTRSSPYYNASLVQELDDLIKRLSEAPKDSSSWISKPTMGKVSSTVWSSFNKFVAGEEDDAESTGPGGTDTSPFAKVSGDTPSVSRSPSTVDMYGTYSGGSAPYAPSSSVAGSRYAPSAGGYAPRTSGEQPRSRYDPVGQSPYQPHRPAAESGERHEMPMDALFAHQGTPPSSYNPPTTQYAQQPKVQSPYAPSNGSVPAGSPFNPLGSPYTPTTSGFQSLGASVDGKATSSYEPPSSNFGPPLNSQEAPSNSYDPPTSSYEPPSYQPYEPEPEAEEEAKEEKAKKKSFMDDDDDDEIERRAAAVKAQQKAEADRIADEAFRKAAEADAAKPAGPKKTGSWLGGWFKRSDNGGGGGMGDAGQGGNKPIRAKLGEENSFYYDPDLKKWVNKKAGPADHSKPAATPPPPKGGPPLRPSASMANLAGPPPSAKAAGLTPPGPPAGPLRSTSMPPPMAASAPGSGAATPVRSGSPAVGGGGGPPGGAGGPPSRPATSMSNASSIDDLIGVPAPRKGPAAKKKGRGAGRYVDVMAK</sequence>
<feature type="compositionally biased region" description="Polar residues" evidence="11">
    <location>
        <begin position="523"/>
        <end position="535"/>
    </location>
</feature>
<dbReference type="GO" id="GO:0070973">
    <property type="term" value="P:protein localization to endoplasmic reticulum exit site"/>
    <property type="evidence" value="ECO:0007669"/>
    <property type="project" value="TreeGrafter"/>
</dbReference>
<feature type="compositionally biased region" description="Polar residues" evidence="11">
    <location>
        <begin position="1093"/>
        <end position="1111"/>
    </location>
</feature>
<evidence type="ECO:0000259" key="12">
    <source>
        <dbReference type="Pfam" id="PF12931"/>
    </source>
</evidence>
<evidence type="ECO:0000313" key="15">
    <source>
        <dbReference type="Proteomes" id="UP000183809"/>
    </source>
</evidence>
<keyword evidence="15" id="KW-1185">Reference proteome</keyword>
<feature type="compositionally biased region" description="Pro residues" evidence="11">
    <location>
        <begin position="824"/>
        <end position="834"/>
    </location>
</feature>
<dbReference type="Pfam" id="PF12931">
    <property type="entry name" value="TPR_Sec16"/>
    <property type="match status" value="1"/>
</dbReference>
<evidence type="ECO:0000256" key="3">
    <source>
        <dbReference type="ARBA" id="ARBA00022448"/>
    </source>
</evidence>
<evidence type="ECO:0000256" key="5">
    <source>
        <dbReference type="ARBA" id="ARBA00022892"/>
    </source>
</evidence>
<evidence type="ECO:0000256" key="8">
    <source>
        <dbReference type="ARBA" id="ARBA00023136"/>
    </source>
</evidence>
<dbReference type="GO" id="GO:0005789">
    <property type="term" value="C:endoplasmic reticulum membrane"/>
    <property type="evidence" value="ECO:0007669"/>
    <property type="project" value="UniProtKB-SubCell"/>
</dbReference>
<comment type="function">
    <text evidence="9 10">Involved in the initiation of assembly of the COPII coat required for the formation of transport vesicles from the endoplasmic reticulum (ER) and the selection of cargo molecules. Also involved in autophagy.</text>
</comment>
<evidence type="ECO:0000259" key="13">
    <source>
        <dbReference type="Pfam" id="PF12932"/>
    </source>
</evidence>
<feature type="compositionally biased region" description="Polar residues" evidence="11">
    <location>
        <begin position="639"/>
        <end position="679"/>
    </location>
</feature>
<feature type="compositionally biased region" description="Low complexity" evidence="11">
    <location>
        <begin position="231"/>
        <end position="252"/>
    </location>
</feature>
<dbReference type="InterPro" id="IPR024340">
    <property type="entry name" value="Sec16_CCD"/>
</dbReference>
<evidence type="ECO:0000256" key="11">
    <source>
        <dbReference type="SAM" id="MobiDB-lite"/>
    </source>
</evidence>
<evidence type="ECO:0000256" key="1">
    <source>
        <dbReference type="ARBA" id="ARBA00004397"/>
    </source>
</evidence>
<keyword evidence="6 10" id="KW-0653">Protein transport</keyword>
<feature type="compositionally biased region" description="Low complexity" evidence="11">
    <location>
        <begin position="944"/>
        <end position="968"/>
    </location>
</feature>
<feature type="compositionally biased region" description="Low complexity" evidence="11">
    <location>
        <begin position="190"/>
        <end position="206"/>
    </location>
</feature>
<feature type="compositionally biased region" description="Gly residues" evidence="11">
    <location>
        <begin position="1986"/>
        <end position="1999"/>
    </location>
</feature>
<feature type="compositionally biased region" description="Pro residues" evidence="11">
    <location>
        <begin position="2037"/>
        <end position="2049"/>
    </location>
</feature>
<dbReference type="RefSeq" id="XP_020125811.1">
    <property type="nucleotide sequence ID" value="XM_020279076.1"/>
</dbReference>
<feature type="compositionally biased region" description="Pro residues" evidence="11">
    <location>
        <begin position="736"/>
        <end position="751"/>
    </location>
</feature>
<feature type="compositionally biased region" description="Polar residues" evidence="11">
    <location>
        <begin position="1715"/>
        <end position="1725"/>
    </location>
</feature>
<dbReference type="GO" id="GO:0070971">
    <property type="term" value="C:endoplasmic reticulum exit site"/>
    <property type="evidence" value="ECO:0007669"/>
    <property type="project" value="TreeGrafter"/>
</dbReference>
<evidence type="ECO:0000256" key="9">
    <source>
        <dbReference type="ARBA" id="ARBA00024687"/>
    </source>
</evidence>
<feature type="region of interest" description="Disordered" evidence="11">
    <location>
        <begin position="1164"/>
        <end position="1193"/>
    </location>
</feature>
<dbReference type="GO" id="GO:0006914">
    <property type="term" value="P:autophagy"/>
    <property type="evidence" value="ECO:0007669"/>
    <property type="project" value="UniProtKB-KW"/>
</dbReference>
<feature type="compositionally biased region" description="Low complexity" evidence="11">
    <location>
        <begin position="214"/>
        <end position="224"/>
    </location>
</feature>
<evidence type="ECO:0000256" key="2">
    <source>
        <dbReference type="ARBA" id="ARBA00005927"/>
    </source>
</evidence>
<organism evidence="14 15">
    <name type="scientific">Diplodia corticola</name>
    <dbReference type="NCBI Taxonomy" id="236234"/>
    <lineage>
        <taxon>Eukaryota</taxon>
        <taxon>Fungi</taxon>
        <taxon>Dikarya</taxon>
        <taxon>Ascomycota</taxon>
        <taxon>Pezizomycotina</taxon>
        <taxon>Dothideomycetes</taxon>
        <taxon>Dothideomycetes incertae sedis</taxon>
        <taxon>Botryosphaeriales</taxon>
        <taxon>Botryosphaeriaceae</taxon>
        <taxon>Diplodia</taxon>
    </lineage>
</organism>
<comment type="subcellular location">
    <subcellularLocation>
        <location evidence="1">Endoplasmic reticulum membrane</location>
        <topology evidence="1">Peripheral membrane protein</topology>
        <orientation evidence="1">Cytoplasmic side</orientation>
    </subcellularLocation>
</comment>
<dbReference type="STRING" id="236234.A0A1J9RM16"/>
<feature type="compositionally biased region" description="Low complexity" evidence="11">
    <location>
        <begin position="2078"/>
        <end position="2106"/>
    </location>
</feature>
<keyword evidence="3 10" id="KW-0813">Transport</keyword>
<gene>
    <name evidence="14" type="ORF">BKCO1_7800020</name>
</gene>
<dbReference type="GO" id="GO:0007030">
    <property type="term" value="P:Golgi organization"/>
    <property type="evidence" value="ECO:0007669"/>
    <property type="project" value="TreeGrafter"/>
</dbReference>
<evidence type="ECO:0000313" key="14">
    <source>
        <dbReference type="EMBL" id="OJD29551.1"/>
    </source>
</evidence>
<feature type="compositionally biased region" description="Low complexity" evidence="11">
    <location>
        <begin position="332"/>
        <end position="346"/>
    </location>
</feature>
<feature type="compositionally biased region" description="Basic and acidic residues" evidence="11">
    <location>
        <begin position="348"/>
        <end position="363"/>
    </location>
</feature>
<dbReference type="OrthoDB" id="8918678at2759"/>
<feature type="region of interest" description="Disordered" evidence="11">
    <location>
        <begin position="1"/>
        <end position="1134"/>
    </location>
</feature>
<name>A0A1J9RM16_9PEZI</name>